<evidence type="ECO:0000256" key="3">
    <source>
        <dbReference type="ARBA" id="ARBA00011245"/>
    </source>
</evidence>
<keyword evidence="6 13" id="KW-0732">Signal</keyword>
<dbReference type="CDD" id="cd16326">
    <property type="entry name" value="LolB"/>
    <property type="match status" value="1"/>
</dbReference>
<keyword evidence="11 13" id="KW-0998">Cell outer membrane</keyword>
<keyword evidence="12 13" id="KW-0449">Lipoprotein</keyword>
<evidence type="ECO:0000256" key="5">
    <source>
        <dbReference type="ARBA" id="ARBA00022448"/>
    </source>
</evidence>
<sequence>MLGNPLRLSASLFHIALVTVLLVLAGCSVTPSEDFSPINVTNAAQAKAWELQGKIAVKTSEDKFSTNLYWLHQPKANDLRLTTVLGTTVLTLKTNQGMATLDVDGKTYRDSNAQDLLTGISGWSIPLDSLPLWITGQIGSNDKIVSYNPDGTIKQLISHDPEANWVVSFLGWQQQSGAQVPRLLKIEREDVQIKIQTNQWTAVAAKTK</sequence>
<dbReference type="PROSITE" id="PS51257">
    <property type="entry name" value="PROKAR_LIPOPROTEIN"/>
    <property type="match status" value="1"/>
</dbReference>
<dbReference type="InterPro" id="IPR029046">
    <property type="entry name" value="LolA/LolB/LppX"/>
</dbReference>
<keyword evidence="5 13" id="KW-0813">Transport</keyword>
<dbReference type="GO" id="GO:0015031">
    <property type="term" value="P:protein transport"/>
    <property type="evidence" value="ECO:0007669"/>
    <property type="project" value="UniProtKB-KW"/>
</dbReference>
<evidence type="ECO:0000256" key="4">
    <source>
        <dbReference type="ARBA" id="ARBA00016202"/>
    </source>
</evidence>
<gene>
    <name evidence="13" type="primary">lolB</name>
    <name evidence="14" type="ORF">AWJ07_12210</name>
</gene>
<dbReference type="Proteomes" id="UP000055702">
    <property type="component" value="Unassembled WGS sequence"/>
</dbReference>
<comment type="function">
    <text evidence="13">Plays a critical role in the incorporation of lipoproteins in the outer membrane after they are released by the LolA protein.</text>
</comment>
<accession>A0A119D0F3</accession>
<keyword evidence="10 13" id="KW-0143">Chaperone</keyword>
<evidence type="ECO:0000256" key="12">
    <source>
        <dbReference type="ARBA" id="ARBA00023288"/>
    </source>
</evidence>
<dbReference type="SUPFAM" id="SSF89392">
    <property type="entry name" value="Prokaryotic lipoproteins and lipoprotein localization factors"/>
    <property type="match status" value="1"/>
</dbReference>
<evidence type="ECO:0000256" key="11">
    <source>
        <dbReference type="ARBA" id="ARBA00023237"/>
    </source>
</evidence>
<evidence type="ECO:0000313" key="14">
    <source>
        <dbReference type="EMBL" id="KVX02842.1"/>
    </source>
</evidence>
<comment type="caution">
    <text evidence="14">The sequence shown here is derived from an EMBL/GenBank/DDBJ whole genome shotgun (WGS) entry which is preliminary data.</text>
</comment>
<reference evidence="14 15" key="1">
    <citation type="submission" date="2016-01" db="EMBL/GenBank/DDBJ databases">
        <title>Draft genome of the antarctic isolate Shewanella frigidimarina Ag06-30.</title>
        <authorList>
            <person name="Parmeciano Di Noto G."/>
            <person name="Vazquez S."/>
            <person name="Mac Cormack W."/>
            <person name="Iriarte A."/>
            <person name="Quiroga C."/>
        </authorList>
    </citation>
    <scope>NUCLEOTIDE SEQUENCE [LARGE SCALE GENOMIC DNA]</scope>
    <source>
        <strain evidence="14 15">Ag06-30</strain>
    </source>
</reference>
<dbReference type="GO" id="GO:0044874">
    <property type="term" value="P:lipoprotein localization to outer membrane"/>
    <property type="evidence" value="ECO:0007669"/>
    <property type="project" value="UniProtKB-UniRule"/>
</dbReference>
<evidence type="ECO:0000256" key="10">
    <source>
        <dbReference type="ARBA" id="ARBA00023186"/>
    </source>
</evidence>
<evidence type="ECO:0000256" key="7">
    <source>
        <dbReference type="ARBA" id="ARBA00022927"/>
    </source>
</evidence>
<comment type="similarity">
    <text evidence="2 13">Belongs to the LolB family.</text>
</comment>
<evidence type="ECO:0000256" key="13">
    <source>
        <dbReference type="HAMAP-Rule" id="MF_00233"/>
    </source>
</evidence>
<keyword evidence="7 13" id="KW-0653">Protein transport</keyword>
<name>A0A119D0F3_SHEFR</name>
<evidence type="ECO:0000313" key="15">
    <source>
        <dbReference type="Proteomes" id="UP000055702"/>
    </source>
</evidence>
<evidence type="ECO:0000256" key="8">
    <source>
        <dbReference type="ARBA" id="ARBA00023136"/>
    </source>
</evidence>
<protein>
    <recommendedName>
        <fullName evidence="4 13">Outer-membrane lipoprotein LolB</fullName>
    </recommendedName>
</protein>
<dbReference type="NCBIfam" id="TIGR00548">
    <property type="entry name" value="lolB"/>
    <property type="match status" value="1"/>
</dbReference>
<dbReference type="HAMAP" id="MF_00233">
    <property type="entry name" value="LolB"/>
    <property type="match status" value="1"/>
</dbReference>
<dbReference type="Pfam" id="PF03550">
    <property type="entry name" value="LolB"/>
    <property type="match status" value="1"/>
</dbReference>
<keyword evidence="9 13" id="KW-0564">Palmitate</keyword>
<dbReference type="Gene3D" id="2.50.20.10">
    <property type="entry name" value="Lipoprotein localisation LolA/LolB/LppX"/>
    <property type="match status" value="1"/>
</dbReference>
<organism evidence="14">
    <name type="scientific">Shewanella frigidimarina</name>
    <dbReference type="NCBI Taxonomy" id="56812"/>
    <lineage>
        <taxon>Bacteria</taxon>
        <taxon>Pseudomonadati</taxon>
        <taxon>Pseudomonadota</taxon>
        <taxon>Gammaproteobacteria</taxon>
        <taxon>Alteromonadales</taxon>
        <taxon>Shewanellaceae</taxon>
        <taxon>Shewanella</taxon>
    </lineage>
</organism>
<proteinExistence type="inferred from homology"/>
<comment type="subunit">
    <text evidence="3 13">Monomer.</text>
</comment>
<keyword evidence="8 13" id="KW-0472">Membrane</keyword>
<dbReference type="AlphaFoldDB" id="A0A119D0F3"/>
<dbReference type="GO" id="GO:0009279">
    <property type="term" value="C:cell outer membrane"/>
    <property type="evidence" value="ECO:0007669"/>
    <property type="project" value="UniProtKB-SubCell"/>
</dbReference>
<evidence type="ECO:0000256" key="1">
    <source>
        <dbReference type="ARBA" id="ARBA00004459"/>
    </source>
</evidence>
<comment type="subcellular location">
    <subcellularLocation>
        <location evidence="1 13">Cell outer membrane</location>
        <topology evidence="1 13">Lipid-anchor</topology>
    </subcellularLocation>
</comment>
<evidence type="ECO:0000256" key="2">
    <source>
        <dbReference type="ARBA" id="ARBA00009696"/>
    </source>
</evidence>
<dbReference type="EMBL" id="LRDC01000009">
    <property type="protein sequence ID" value="KVX02842.1"/>
    <property type="molecule type" value="Genomic_DNA"/>
</dbReference>
<evidence type="ECO:0000256" key="9">
    <source>
        <dbReference type="ARBA" id="ARBA00023139"/>
    </source>
</evidence>
<dbReference type="InterPro" id="IPR004565">
    <property type="entry name" value="OM_lipoprot_LolB"/>
</dbReference>
<evidence type="ECO:0000256" key="6">
    <source>
        <dbReference type="ARBA" id="ARBA00022729"/>
    </source>
</evidence>